<name>A0A1H8GGJ0_9BACI</name>
<evidence type="ECO:0000256" key="11">
    <source>
        <dbReference type="ARBA" id="ARBA00022723"/>
    </source>
</evidence>
<dbReference type="GO" id="GO:0009423">
    <property type="term" value="P:chorismate biosynthetic process"/>
    <property type="evidence" value="ECO:0007669"/>
    <property type="project" value="UniProtKB-UniRule"/>
</dbReference>
<comment type="cofactor">
    <cofactor evidence="3">
        <name>Zn(2+)</name>
        <dbReference type="ChEBI" id="CHEBI:29105"/>
    </cofactor>
</comment>
<comment type="cofactor">
    <cofactor evidence="18">
        <name>Co(2+)</name>
        <dbReference type="ChEBI" id="CHEBI:48828"/>
    </cofactor>
    <cofactor evidence="18">
        <name>Zn(2+)</name>
        <dbReference type="ChEBI" id="CHEBI:29105"/>
    </cofactor>
    <text evidence="18">Binds 1 divalent metal cation per subunit. Can use either Co(2+) or Zn(2+).</text>
</comment>
<dbReference type="NCBIfam" id="TIGR01357">
    <property type="entry name" value="aroB"/>
    <property type="match status" value="1"/>
</dbReference>
<comment type="function">
    <text evidence="18">Catalyzes the conversion of 3-deoxy-D-arabino-heptulosonate 7-phosphate (DAHP) to dehydroquinate (DHQ).</text>
</comment>
<dbReference type="EC" id="4.2.3.4" evidence="7 18"/>
<gene>
    <name evidence="18" type="primary">aroB</name>
    <name evidence="21" type="ORF">SAMN04488134_10158</name>
</gene>
<feature type="binding site" evidence="18">
    <location>
        <begin position="127"/>
        <end position="128"/>
    </location>
    <ligand>
        <name>NAD(+)</name>
        <dbReference type="ChEBI" id="CHEBI:57540"/>
    </ligand>
</feature>
<feature type="binding site" evidence="18">
    <location>
        <position position="260"/>
    </location>
    <ligand>
        <name>Zn(2+)</name>
        <dbReference type="ChEBI" id="CHEBI:29105"/>
    </ligand>
</feature>
<protein>
    <recommendedName>
        <fullName evidence="8 18">3-dehydroquinate synthase</fullName>
        <shortName evidence="18">DHQS</shortName>
        <ecNumber evidence="7 18">4.2.3.4</ecNumber>
    </recommendedName>
</protein>
<evidence type="ECO:0000256" key="17">
    <source>
        <dbReference type="ARBA" id="ARBA00023285"/>
    </source>
</evidence>
<organism evidence="21 22">
    <name type="scientific">Amphibacillus marinus</name>
    <dbReference type="NCBI Taxonomy" id="872970"/>
    <lineage>
        <taxon>Bacteria</taxon>
        <taxon>Bacillati</taxon>
        <taxon>Bacillota</taxon>
        <taxon>Bacilli</taxon>
        <taxon>Bacillales</taxon>
        <taxon>Bacillaceae</taxon>
        <taxon>Amphibacillus</taxon>
    </lineage>
</organism>
<evidence type="ECO:0000256" key="1">
    <source>
        <dbReference type="ARBA" id="ARBA00001393"/>
    </source>
</evidence>
<dbReference type="GO" id="GO:0008652">
    <property type="term" value="P:amino acid biosynthetic process"/>
    <property type="evidence" value="ECO:0007669"/>
    <property type="project" value="UniProtKB-KW"/>
</dbReference>
<keyword evidence="16 18" id="KW-0456">Lyase</keyword>
<keyword evidence="12 18" id="KW-0547">Nucleotide-binding</keyword>
<keyword evidence="13 18" id="KW-0862">Zinc</keyword>
<evidence type="ECO:0000256" key="13">
    <source>
        <dbReference type="ARBA" id="ARBA00022833"/>
    </source>
</evidence>
<sequence length="358" mass="40037">MDKLTIQTSTNAYDVLVGGGLRHQFLDYLDQSYDDVLVITDSNVESLYLQDVLTTLSSVKRVNYTVVPAGEASKNGRVYFDLLTEAINMGLDRHGLIIALGGGMIGDLAGFVAATFMRGVDYLQMPTTILAHDSSVGGKVAINHPEGKNLIGSFYPPKAVIYDVETLHTIPQTEIRSGYAEIAKHSMIHSPSFWTDINQVSLEKPLNETWLIRDLIRGIEVKAKIVEQDEREANVRQFLNFGHTLGHALEAELGYGVYTHGEAVAIGMLFAMELSQQYFGNRLPVDAFLQWLKTNHYPIQVANLSITALMNRMKRDKKAKQQRIQMVLLKELGMPVVEEIDDVTIKDALQLFLRKLVK</sequence>
<evidence type="ECO:0000256" key="5">
    <source>
        <dbReference type="ARBA" id="ARBA00004661"/>
    </source>
</evidence>
<dbReference type="InterPro" id="IPR056179">
    <property type="entry name" value="DHQS_C"/>
</dbReference>
<evidence type="ECO:0000256" key="16">
    <source>
        <dbReference type="ARBA" id="ARBA00023239"/>
    </source>
</evidence>
<evidence type="ECO:0000259" key="20">
    <source>
        <dbReference type="Pfam" id="PF24621"/>
    </source>
</evidence>
<dbReference type="Gene3D" id="1.20.1090.10">
    <property type="entry name" value="Dehydroquinate synthase-like - alpha domain"/>
    <property type="match status" value="1"/>
</dbReference>
<evidence type="ECO:0000256" key="15">
    <source>
        <dbReference type="ARBA" id="ARBA00023141"/>
    </source>
</evidence>
<dbReference type="Pfam" id="PF01761">
    <property type="entry name" value="DHQ_synthase"/>
    <property type="match status" value="1"/>
</dbReference>
<evidence type="ECO:0000256" key="2">
    <source>
        <dbReference type="ARBA" id="ARBA00001911"/>
    </source>
</evidence>
<dbReference type="EMBL" id="FODJ01000001">
    <property type="protein sequence ID" value="SEN42895.1"/>
    <property type="molecule type" value="Genomic_DNA"/>
</dbReference>
<keyword evidence="9 18" id="KW-0963">Cytoplasm</keyword>
<dbReference type="InterPro" id="IPR030963">
    <property type="entry name" value="DHQ_synth_fam"/>
</dbReference>
<dbReference type="InterPro" id="IPR016037">
    <property type="entry name" value="DHQ_synth_AroB"/>
</dbReference>
<evidence type="ECO:0000256" key="9">
    <source>
        <dbReference type="ARBA" id="ARBA00022490"/>
    </source>
</evidence>
<evidence type="ECO:0000313" key="21">
    <source>
        <dbReference type="EMBL" id="SEN42895.1"/>
    </source>
</evidence>
<keyword evidence="11 18" id="KW-0479">Metal-binding</keyword>
<dbReference type="GO" id="GO:0003856">
    <property type="term" value="F:3-dehydroquinate synthase activity"/>
    <property type="evidence" value="ECO:0007669"/>
    <property type="project" value="UniProtKB-UniRule"/>
</dbReference>
<comment type="pathway">
    <text evidence="5 18">Metabolic intermediate biosynthesis; chorismate biosynthesis; chorismate from D-erythrose 4-phosphate and phosphoenolpyruvate: step 2/7.</text>
</comment>
<feature type="binding site" evidence="18">
    <location>
        <position position="243"/>
    </location>
    <ligand>
        <name>Zn(2+)</name>
        <dbReference type="ChEBI" id="CHEBI:29105"/>
    </ligand>
</feature>
<evidence type="ECO:0000256" key="7">
    <source>
        <dbReference type="ARBA" id="ARBA00013031"/>
    </source>
</evidence>
<keyword evidence="15 18" id="KW-0057">Aromatic amino acid biosynthesis</keyword>
<dbReference type="CDD" id="cd08195">
    <property type="entry name" value="DHQS"/>
    <property type="match status" value="1"/>
</dbReference>
<dbReference type="STRING" id="872970.SAMN04488134_10158"/>
<dbReference type="RefSeq" id="WP_091493419.1">
    <property type="nucleotide sequence ID" value="NZ_FODJ01000001.1"/>
</dbReference>
<dbReference type="GO" id="GO:0046872">
    <property type="term" value="F:metal ion binding"/>
    <property type="evidence" value="ECO:0007669"/>
    <property type="project" value="UniProtKB-KW"/>
</dbReference>
<dbReference type="GO" id="GO:0000166">
    <property type="term" value="F:nucleotide binding"/>
    <property type="evidence" value="ECO:0007669"/>
    <property type="project" value="UniProtKB-KW"/>
</dbReference>
<evidence type="ECO:0000313" key="22">
    <source>
        <dbReference type="Proteomes" id="UP000199300"/>
    </source>
</evidence>
<keyword evidence="17 18" id="KW-0170">Cobalt</keyword>
<dbReference type="PIRSF" id="PIRSF001455">
    <property type="entry name" value="DHQ_synth"/>
    <property type="match status" value="1"/>
</dbReference>
<evidence type="ECO:0000256" key="4">
    <source>
        <dbReference type="ARBA" id="ARBA00004496"/>
    </source>
</evidence>
<dbReference type="UniPathway" id="UPA00053">
    <property type="reaction ID" value="UER00085"/>
</dbReference>
<dbReference type="PANTHER" id="PTHR43622">
    <property type="entry name" value="3-DEHYDROQUINATE SYNTHASE"/>
    <property type="match status" value="1"/>
</dbReference>
<dbReference type="HAMAP" id="MF_00110">
    <property type="entry name" value="DHQ_synthase"/>
    <property type="match status" value="1"/>
</dbReference>
<dbReference type="OrthoDB" id="9806583at2"/>
<reference evidence="21 22" key="1">
    <citation type="submission" date="2016-10" db="EMBL/GenBank/DDBJ databases">
        <authorList>
            <person name="de Groot N.N."/>
        </authorList>
    </citation>
    <scope>NUCLEOTIDE SEQUENCE [LARGE SCALE GENOMIC DNA]</scope>
    <source>
        <strain evidence="21 22">CGMCC 1.10434</strain>
    </source>
</reference>
<proteinExistence type="inferred from homology"/>
<comment type="similarity">
    <text evidence="6 18">Belongs to the sugar phosphate cyclases superfamily. Dehydroquinate synthase family.</text>
</comment>
<keyword evidence="22" id="KW-1185">Reference proteome</keyword>
<feature type="binding site" evidence="18">
    <location>
        <position position="139"/>
    </location>
    <ligand>
        <name>NAD(+)</name>
        <dbReference type="ChEBI" id="CHEBI:57540"/>
    </ligand>
</feature>
<feature type="domain" description="3-dehydroquinate synthase C-terminal" evidence="20">
    <location>
        <begin position="178"/>
        <end position="319"/>
    </location>
</feature>
<dbReference type="FunFam" id="3.40.50.1970:FF:000007">
    <property type="entry name" value="Pentafunctional AROM polypeptide"/>
    <property type="match status" value="1"/>
</dbReference>
<dbReference type="Gene3D" id="3.40.50.1970">
    <property type="match status" value="1"/>
</dbReference>
<evidence type="ECO:0000256" key="10">
    <source>
        <dbReference type="ARBA" id="ARBA00022605"/>
    </source>
</evidence>
<evidence type="ECO:0000256" key="3">
    <source>
        <dbReference type="ARBA" id="ARBA00001947"/>
    </source>
</evidence>
<comment type="caution">
    <text evidence="18">Lacks conserved residue(s) required for the propagation of feature annotation.</text>
</comment>
<evidence type="ECO:0000256" key="18">
    <source>
        <dbReference type="HAMAP-Rule" id="MF_00110"/>
    </source>
</evidence>
<dbReference type="Pfam" id="PF24621">
    <property type="entry name" value="DHQS_C"/>
    <property type="match status" value="1"/>
</dbReference>
<feature type="binding site" evidence="18">
    <location>
        <begin position="166"/>
        <end position="169"/>
    </location>
    <ligand>
        <name>NAD(+)</name>
        <dbReference type="ChEBI" id="CHEBI:57540"/>
    </ligand>
</feature>
<dbReference type="Proteomes" id="UP000199300">
    <property type="component" value="Unassembled WGS sequence"/>
</dbReference>
<comment type="catalytic activity">
    <reaction evidence="1 18">
        <text>7-phospho-2-dehydro-3-deoxy-D-arabino-heptonate = 3-dehydroquinate + phosphate</text>
        <dbReference type="Rhea" id="RHEA:21968"/>
        <dbReference type="ChEBI" id="CHEBI:32364"/>
        <dbReference type="ChEBI" id="CHEBI:43474"/>
        <dbReference type="ChEBI" id="CHEBI:58394"/>
        <dbReference type="EC" id="4.2.3.4"/>
    </reaction>
</comment>
<dbReference type="SUPFAM" id="SSF56796">
    <property type="entry name" value="Dehydroquinate synthase-like"/>
    <property type="match status" value="1"/>
</dbReference>
<comment type="cofactor">
    <cofactor evidence="2 18">
        <name>NAD(+)</name>
        <dbReference type="ChEBI" id="CHEBI:57540"/>
    </cofactor>
</comment>
<comment type="subcellular location">
    <subcellularLocation>
        <location evidence="4 18">Cytoplasm</location>
    </subcellularLocation>
</comment>
<dbReference type="PANTHER" id="PTHR43622:SF7">
    <property type="entry name" value="3-DEHYDROQUINATE SYNTHASE, CHLOROPLASTIC"/>
    <property type="match status" value="1"/>
</dbReference>
<keyword evidence="10 18" id="KW-0028">Amino-acid biosynthesis</keyword>
<dbReference type="InterPro" id="IPR050071">
    <property type="entry name" value="Dehydroquinate_synthase"/>
</dbReference>
<evidence type="ECO:0000256" key="6">
    <source>
        <dbReference type="ARBA" id="ARBA00005412"/>
    </source>
</evidence>
<feature type="domain" description="3-dehydroquinate synthase N-terminal" evidence="19">
    <location>
        <begin position="66"/>
        <end position="176"/>
    </location>
</feature>
<evidence type="ECO:0000259" key="19">
    <source>
        <dbReference type="Pfam" id="PF01761"/>
    </source>
</evidence>
<dbReference type="GO" id="GO:0005737">
    <property type="term" value="C:cytoplasm"/>
    <property type="evidence" value="ECO:0007669"/>
    <property type="project" value="UniProtKB-SubCell"/>
</dbReference>
<evidence type="ECO:0000256" key="8">
    <source>
        <dbReference type="ARBA" id="ARBA00017684"/>
    </source>
</evidence>
<feature type="binding site" evidence="18">
    <location>
        <position position="181"/>
    </location>
    <ligand>
        <name>Zn(2+)</name>
        <dbReference type="ChEBI" id="CHEBI:29105"/>
    </ligand>
</feature>
<feature type="binding site" evidence="18">
    <location>
        <position position="148"/>
    </location>
    <ligand>
        <name>NAD(+)</name>
        <dbReference type="ChEBI" id="CHEBI:57540"/>
    </ligand>
</feature>
<keyword evidence="14 18" id="KW-0520">NAD</keyword>
<dbReference type="InterPro" id="IPR030960">
    <property type="entry name" value="DHQS/DOIS_N"/>
</dbReference>
<dbReference type="GO" id="GO:0009073">
    <property type="term" value="P:aromatic amino acid family biosynthetic process"/>
    <property type="evidence" value="ECO:0007669"/>
    <property type="project" value="UniProtKB-KW"/>
</dbReference>
<evidence type="ECO:0000256" key="14">
    <source>
        <dbReference type="ARBA" id="ARBA00023027"/>
    </source>
</evidence>
<evidence type="ECO:0000256" key="12">
    <source>
        <dbReference type="ARBA" id="ARBA00022741"/>
    </source>
</evidence>
<dbReference type="AlphaFoldDB" id="A0A1H8GGJ0"/>
<accession>A0A1H8GGJ0</accession>